<organism evidence="1">
    <name type="scientific">Schlesneria paludicola</name>
    <dbReference type="NCBI Taxonomy" id="360056"/>
    <lineage>
        <taxon>Bacteria</taxon>
        <taxon>Pseudomonadati</taxon>
        <taxon>Planctomycetota</taxon>
        <taxon>Planctomycetia</taxon>
        <taxon>Planctomycetales</taxon>
        <taxon>Planctomycetaceae</taxon>
        <taxon>Schlesneria</taxon>
    </lineage>
</organism>
<reference evidence="1" key="1">
    <citation type="journal article" date="2020" name="mSystems">
        <title>Genome- and Community-Level Interaction Insights into Carbon Utilization and Element Cycling Functions of Hydrothermarchaeota in Hydrothermal Sediment.</title>
        <authorList>
            <person name="Zhou Z."/>
            <person name="Liu Y."/>
            <person name="Xu W."/>
            <person name="Pan J."/>
            <person name="Luo Z.H."/>
            <person name="Li M."/>
        </authorList>
    </citation>
    <scope>NUCLEOTIDE SEQUENCE [LARGE SCALE GENOMIC DNA]</scope>
    <source>
        <strain evidence="1">SpSt-508</strain>
    </source>
</reference>
<dbReference type="AlphaFoldDB" id="A0A7C4LNI4"/>
<protein>
    <submittedName>
        <fullName evidence="1">Uncharacterized protein</fullName>
    </submittedName>
</protein>
<name>A0A7C4LNI4_9PLAN</name>
<dbReference type="EMBL" id="DSVQ01000019">
    <property type="protein sequence ID" value="HGT41135.1"/>
    <property type="molecule type" value="Genomic_DNA"/>
</dbReference>
<sequence>MLGGTDACDAKKLFKYSTCDLYPHYPYFPKDHGYYYFRPYNYIHVLTHQQTVVKLGGDPRNPYSTQLLANLFVNVEHPPTMTFLRQQENDLPRLEDLLDPKPAQ</sequence>
<proteinExistence type="predicted"/>
<accession>A0A7C4LNI4</accession>
<comment type="caution">
    <text evidence="1">The sequence shown here is derived from an EMBL/GenBank/DDBJ whole genome shotgun (WGS) entry which is preliminary data.</text>
</comment>
<evidence type="ECO:0000313" key="1">
    <source>
        <dbReference type="EMBL" id="HGT41135.1"/>
    </source>
</evidence>
<gene>
    <name evidence="1" type="ORF">ENS64_17960</name>
</gene>